<proteinExistence type="predicted"/>
<dbReference type="Gene3D" id="1.10.260.40">
    <property type="entry name" value="lambda repressor-like DNA-binding domains"/>
    <property type="match status" value="1"/>
</dbReference>
<organism evidence="2 3">
    <name type="scientific">Clostridium sporogenes</name>
    <dbReference type="NCBI Taxonomy" id="1509"/>
    <lineage>
        <taxon>Bacteria</taxon>
        <taxon>Bacillati</taxon>
        <taxon>Bacillota</taxon>
        <taxon>Clostridia</taxon>
        <taxon>Eubacteriales</taxon>
        <taxon>Clostridiaceae</taxon>
        <taxon>Clostridium</taxon>
    </lineage>
</organism>
<dbReference type="GO" id="GO:0003677">
    <property type="term" value="F:DNA binding"/>
    <property type="evidence" value="ECO:0007669"/>
    <property type="project" value="InterPro"/>
</dbReference>
<reference evidence="2 3" key="1">
    <citation type="submission" date="2015-11" db="EMBL/GenBank/DDBJ databases">
        <authorList>
            <person name="Hill K.K."/>
            <person name="Shirey T.B."/>
            <person name="Raphael B."/>
            <person name="Daligault H.E."/>
            <person name="Davenport K.W."/>
            <person name="Bruce D.C."/>
            <person name="Foley B.T."/>
            <person name="Johnson S.L."/>
        </authorList>
    </citation>
    <scope>NUCLEOTIDE SEQUENCE [LARGE SCALE GENOMIC DNA]</scope>
    <source>
        <strain evidence="2 3">CDC_1632</strain>
    </source>
</reference>
<dbReference type="PROSITE" id="PS50943">
    <property type="entry name" value="HTH_CROC1"/>
    <property type="match status" value="1"/>
</dbReference>
<dbReference type="AlphaFoldDB" id="A0A1L3NM12"/>
<feature type="domain" description="HTH cro/C1-type" evidence="1">
    <location>
        <begin position="3"/>
        <end position="64"/>
    </location>
</feature>
<dbReference type="CDD" id="cd00093">
    <property type="entry name" value="HTH_XRE"/>
    <property type="match status" value="1"/>
</dbReference>
<sequence>MNVKIARIKKGLTQAELREKIKKEYLIGISPNKIVAIEKGDYTGLRYYEIVAISKVLEVPPEKLFF</sequence>
<dbReference type="EMBL" id="CP013243">
    <property type="protein sequence ID" value="APH17187.1"/>
    <property type="molecule type" value="Genomic_DNA"/>
</dbReference>
<evidence type="ECO:0000259" key="1">
    <source>
        <dbReference type="PROSITE" id="PS50943"/>
    </source>
</evidence>
<dbReference type="InterPro" id="IPR010982">
    <property type="entry name" value="Lambda_DNA-bd_dom_sf"/>
</dbReference>
<evidence type="ECO:0000313" key="2">
    <source>
        <dbReference type="EMBL" id="APH17187.1"/>
    </source>
</evidence>
<name>A0A1L3NM12_CLOSG</name>
<dbReference type="Pfam" id="PF01381">
    <property type="entry name" value="HTH_3"/>
    <property type="match status" value="1"/>
</dbReference>
<dbReference type="RefSeq" id="WP_072585781.1">
    <property type="nucleotide sequence ID" value="NZ_CP013243.1"/>
</dbReference>
<dbReference type="SMART" id="SM00530">
    <property type="entry name" value="HTH_XRE"/>
    <property type="match status" value="1"/>
</dbReference>
<dbReference type="SUPFAM" id="SSF47413">
    <property type="entry name" value="lambda repressor-like DNA-binding domains"/>
    <property type="match status" value="1"/>
</dbReference>
<gene>
    <name evidence="2" type="ORF">NPD5_2146</name>
</gene>
<evidence type="ECO:0000313" key="3">
    <source>
        <dbReference type="Proteomes" id="UP000182204"/>
    </source>
</evidence>
<accession>A0A1L3NM12</accession>
<dbReference type="InterPro" id="IPR001387">
    <property type="entry name" value="Cro/C1-type_HTH"/>
</dbReference>
<protein>
    <submittedName>
        <fullName evidence="2">Helix-turn-helix family protein</fullName>
    </submittedName>
</protein>
<dbReference type="Proteomes" id="UP000182204">
    <property type="component" value="Chromosome"/>
</dbReference>